<dbReference type="SMART" id="SM00706">
    <property type="entry name" value="TECPR"/>
    <property type="match status" value="4"/>
</dbReference>
<dbReference type="InterPro" id="IPR051513">
    <property type="entry name" value="Tectonin_beta-prop"/>
</dbReference>
<accession>A0A8M1KQ39</accession>
<evidence type="ECO:0000256" key="1">
    <source>
        <dbReference type="ARBA" id="ARBA00022734"/>
    </source>
</evidence>
<dbReference type="AlphaFoldDB" id="A0A8M1KQ39"/>
<organism evidence="4 5">
    <name type="scientific">Clupea harengus</name>
    <name type="common">Atlantic herring</name>
    <dbReference type="NCBI Taxonomy" id="7950"/>
    <lineage>
        <taxon>Eukaryota</taxon>
        <taxon>Metazoa</taxon>
        <taxon>Chordata</taxon>
        <taxon>Craniata</taxon>
        <taxon>Vertebrata</taxon>
        <taxon>Euteleostomi</taxon>
        <taxon>Actinopterygii</taxon>
        <taxon>Neopterygii</taxon>
        <taxon>Teleostei</taxon>
        <taxon>Clupei</taxon>
        <taxon>Clupeiformes</taxon>
        <taxon>Clupeoidei</taxon>
        <taxon>Clupeidae</taxon>
        <taxon>Clupea</taxon>
    </lineage>
</organism>
<proteinExistence type="inferred from homology"/>
<name>A0A8M1KQ39_CLUHA</name>
<keyword evidence="3" id="KW-0732">Signal</keyword>
<dbReference type="KEGG" id="char:116221935"/>
<sequence length="264" mass="28622">MPLCIATLLFALHCVLPTSCVANCVYRSGGSLVQVDAGAGLVVGVDKDNQVFTRVESKWIPLPRKMKHVTIGPAGLWGVTVDNYIYKNVGCCWSWVPELRSKQIDAGGDQFVAGVTTGDAPYCLPMENTVGFKSRTSPLNWKNIPGLLKYYSCGPYSCWGVNSDDKIFLRKGVNSSNCEGDGSWQEVPGSLSMIEVGSDGSVYGVDSRGVVYRRFVFTSSSVWEILIWLTRLPVNLKAAAGSTFLSTLAKLSMCPTIPVISGWS</sequence>
<dbReference type="RefSeq" id="XP_042564730.1">
    <property type="nucleotide sequence ID" value="XM_042708796.1"/>
</dbReference>
<dbReference type="PANTHER" id="PTHR23250">
    <property type="entry name" value="DYSFERLIN-RELATED"/>
    <property type="match status" value="1"/>
</dbReference>
<evidence type="ECO:0000313" key="4">
    <source>
        <dbReference type="Proteomes" id="UP000515152"/>
    </source>
</evidence>
<keyword evidence="1" id="KW-0430">Lectin</keyword>
<evidence type="ECO:0000256" key="3">
    <source>
        <dbReference type="SAM" id="SignalP"/>
    </source>
</evidence>
<dbReference type="Pfam" id="PF19193">
    <property type="entry name" value="Tectonin"/>
    <property type="match status" value="1"/>
</dbReference>
<gene>
    <name evidence="5" type="primary">LOC116221935</name>
</gene>
<feature type="chain" id="PRO_5035454217" evidence="3">
    <location>
        <begin position="23"/>
        <end position="264"/>
    </location>
</feature>
<evidence type="ECO:0000313" key="5">
    <source>
        <dbReference type="RefSeq" id="XP_042564730.1"/>
    </source>
</evidence>
<dbReference type="GeneID" id="116221935"/>
<dbReference type="GO" id="GO:0030246">
    <property type="term" value="F:carbohydrate binding"/>
    <property type="evidence" value="ECO:0007669"/>
    <property type="project" value="UniProtKB-KW"/>
</dbReference>
<evidence type="ECO:0000256" key="2">
    <source>
        <dbReference type="ARBA" id="ARBA00038331"/>
    </source>
</evidence>
<comment type="similarity">
    <text evidence="2">Belongs to the tectonin family.</text>
</comment>
<reference evidence="5" key="1">
    <citation type="submission" date="2025-08" db="UniProtKB">
        <authorList>
            <consortium name="RefSeq"/>
        </authorList>
    </citation>
    <scope>IDENTIFICATION</scope>
</reference>
<dbReference type="Proteomes" id="UP000515152">
    <property type="component" value="Chromosome 9"/>
</dbReference>
<dbReference type="InterPro" id="IPR006624">
    <property type="entry name" value="Beta-propeller_rpt_TECPR"/>
</dbReference>
<keyword evidence="4" id="KW-1185">Reference proteome</keyword>
<protein>
    <submittedName>
        <fullName evidence="5">Fish-egg lectin-like</fullName>
    </submittedName>
</protein>
<dbReference type="PANTHER" id="PTHR23250:SF3">
    <property type="entry name" value="FISH-EGG LECTIN-LIKE ISOFORM X1-RELATED"/>
    <property type="match status" value="1"/>
</dbReference>
<feature type="signal peptide" evidence="3">
    <location>
        <begin position="1"/>
        <end position="22"/>
    </location>
</feature>
<dbReference type="OrthoDB" id="166585at2759"/>